<sequence length="314" mass="35267">MFRITKWVNKQIKRISSIFPKKLASGRLEAKSLNFKTLFPKNAKIERVATGFQFTEGPLWFAEENYLLFSDIPANKIYKLTPNCELTIFREPSHNSNGLTKDKQGRLIACEHSTRQVTRTEKDGSITVLADIFKGKKLNSPNDIVVKSDGSIYFTDPPYGIKSEQQEQPIQGVYRISPDSKEIIVVADDFIKPNGLAFSPDEKKLYIDDSERRHIRVFDVQPDGKLSNGSIFYDMKVEKPGLPDGMKVDTQGNIYCTGGGGVWVFDSEGNHLGTIVTPEVPANCAWGDEDYQSLYITASTSVYKIRVNIPGIKI</sequence>
<dbReference type="Gene3D" id="2.120.10.30">
    <property type="entry name" value="TolB, C-terminal domain"/>
    <property type="match status" value="1"/>
</dbReference>
<dbReference type="InterPro" id="IPR011042">
    <property type="entry name" value="6-blade_b-propeller_TolB-like"/>
</dbReference>
<keyword evidence="2" id="KW-0378">Hydrolase</keyword>
<gene>
    <name evidence="4" type="ORF">H6G68_09390</name>
</gene>
<evidence type="ECO:0000256" key="2">
    <source>
        <dbReference type="ARBA" id="ARBA00022801"/>
    </source>
</evidence>
<dbReference type="Pfam" id="PF08450">
    <property type="entry name" value="SGL"/>
    <property type="match status" value="1"/>
</dbReference>
<evidence type="ECO:0000259" key="3">
    <source>
        <dbReference type="Pfam" id="PF08450"/>
    </source>
</evidence>
<feature type="domain" description="SMP-30/Gluconolactonase/LRE-like region" evidence="3">
    <location>
        <begin position="54"/>
        <end position="299"/>
    </location>
</feature>
<evidence type="ECO:0000256" key="1">
    <source>
        <dbReference type="ARBA" id="ARBA00008853"/>
    </source>
</evidence>
<reference evidence="4 5" key="1">
    <citation type="journal article" date="2020" name="ISME J.">
        <title>Comparative genomics reveals insights into cyanobacterial evolution and habitat adaptation.</title>
        <authorList>
            <person name="Chen M.Y."/>
            <person name="Teng W.K."/>
            <person name="Zhao L."/>
            <person name="Hu C.X."/>
            <person name="Zhou Y.K."/>
            <person name="Han B.P."/>
            <person name="Song L.R."/>
            <person name="Shu W.S."/>
        </authorList>
    </citation>
    <scope>NUCLEOTIDE SEQUENCE [LARGE SCALE GENOMIC DNA]</scope>
    <source>
        <strain evidence="4 5">FACHB-362</strain>
    </source>
</reference>
<dbReference type="PANTHER" id="PTHR47572:SF4">
    <property type="entry name" value="LACTONASE DRP35"/>
    <property type="match status" value="1"/>
</dbReference>
<name>A0ABR8J2X6_9NOST</name>
<dbReference type="RefSeq" id="WP_190906391.1">
    <property type="nucleotide sequence ID" value="NZ_JACJTQ010000010.1"/>
</dbReference>
<dbReference type="EMBL" id="JACJTQ010000010">
    <property type="protein sequence ID" value="MBD2691968.1"/>
    <property type="molecule type" value="Genomic_DNA"/>
</dbReference>
<dbReference type="PANTHER" id="PTHR47572">
    <property type="entry name" value="LIPOPROTEIN-RELATED"/>
    <property type="match status" value="1"/>
</dbReference>
<protein>
    <submittedName>
        <fullName evidence="4">SMP-30/gluconolactonase/LRE family protein</fullName>
    </submittedName>
</protein>
<proteinExistence type="inferred from homology"/>
<comment type="similarity">
    <text evidence="1">Belongs to the SMP-30/CGR1 family.</text>
</comment>
<accession>A0ABR8J2X6</accession>
<dbReference type="SUPFAM" id="SSF63829">
    <property type="entry name" value="Calcium-dependent phosphotriesterase"/>
    <property type="match status" value="1"/>
</dbReference>
<keyword evidence="5" id="KW-1185">Reference proteome</keyword>
<dbReference type="PRINTS" id="PR01790">
    <property type="entry name" value="SMP30FAMILY"/>
</dbReference>
<dbReference type="Proteomes" id="UP000660381">
    <property type="component" value="Unassembled WGS sequence"/>
</dbReference>
<dbReference type="InterPro" id="IPR051262">
    <property type="entry name" value="SMP-30/CGR1_Lactonase"/>
</dbReference>
<organism evidence="4 5">
    <name type="scientific">Anabaena catenula FACHB-362</name>
    <dbReference type="NCBI Taxonomy" id="2692877"/>
    <lineage>
        <taxon>Bacteria</taxon>
        <taxon>Bacillati</taxon>
        <taxon>Cyanobacteriota</taxon>
        <taxon>Cyanophyceae</taxon>
        <taxon>Nostocales</taxon>
        <taxon>Nostocaceae</taxon>
        <taxon>Anabaena</taxon>
    </lineage>
</organism>
<dbReference type="InterPro" id="IPR005511">
    <property type="entry name" value="SMP-30"/>
</dbReference>
<dbReference type="InterPro" id="IPR013658">
    <property type="entry name" value="SGL"/>
</dbReference>
<comment type="caution">
    <text evidence="4">The sequence shown here is derived from an EMBL/GenBank/DDBJ whole genome shotgun (WGS) entry which is preliminary data.</text>
</comment>
<evidence type="ECO:0000313" key="5">
    <source>
        <dbReference type="Proteomes" id="UP000660381"/>
    </source>
</evidence>
<evidence type="ECO:0000313" key="4">
    <source>
        <dbReference type="EMBL" id="MBD2691968.1"/>
    </source>
</evidence>